<dbReference type="InterPro" id="IPR036388">
    <property type="entry name" value="WH-like_DNA-bd_sf"/>
</dbReference>
<dbReference type="InterPro" id="IPR005119">
    <property type="entry name" value="LysR_subst-bd"/>
</dbReference>
<reference evidence="6 7" key="1">
    <citation type="submission" date="2014-01" db="EMBL/GenBank/DDBJ databases">
        <title>Sulfitobacter sp. H3 (MCCC 1A00686) Genome Sequencing.</title>
        <authorList>
            <person name="Lai Q."/>
            <person name="Hong Z."/>
        </authorList>
    </citation>
    <scope>NUCLEOTIDE SEQUENCE [LARGE SCALE GENOMIC DNA]</scope>
    <source>
        <strain evidence="6 7">H3</strain>
    </source>
</reference>
<dbReference type="InterPro" id="IPR050950">
    <property type="entry name" value="HTH-type_LysR_regulators"/>
</dbReference>
<keyword evidence="7" id="KW-1185">Reference proteome</keyword>
<dbReference type="GO" id="GO:0003700">
    <property type="term" value="F:DNA-binding transcription factor activity"/>
    <property type="evidence" value="ECO:0007669"/>
    <property type="project" value="InterPro"/>
</dbReference>
<evidence type="ECO:0000259" key="5">
    <source>
        <dbReference type="PROSITE" id="PS50931"/>
    </source>
</evidence>
<evidence type="ECO:0000256" key="1">
    <source>
        <dbReference type="ARBA" id="ARBA00009437"/>
    </source>
</evidence>
<dbReference type="Gene3D" id="3.40.190.290">
    <property type="match status" value="1"/>
</dbReference>
<keyword evidence="2" id="KW-0805">Transcription regulation</keyword>
<accession>A0A073IWY5</accession>
<dbReference type="RefSeq" id="WP_037930021.1">
    <property type="nucleotide sequence ID" value="NZ_CP054608.1"/>
</dbReference>
<dbReference type="Proteomes" id="UP000027746">
    <property type="component" value="Unassembled WGS sequence"/>
</dbReference>
<dbReference type="EMBL" id="JAMD01000015">
    <property type="protein sequence ID" value="KEJ94284.1"/>
    <property type="molecule type" value="Genomic_DNA"/>
</dbReference>
<evidence type="ECO:0000256" key="4">
    <source>
        <dbReference type="ARBA" id="ARBA00023163"/>
    </source>
</evidence>
<proteinExistence type="inferred from homology"/>
<dbReference type="PANTHER" id="PTHR30419">
    <property type="entry name" value="HTH-TYPE TRANSCRIPTIONAL REGULATOR YBHD"/>
    <property type="match status" value="1"/>
</dbReference>
<evidence type="ECO:0000313" key="7">
    <source>
        <dbReference type="Proteomes" id="UP000027746"/>
    </source>
</evidence>
<dbReference type="Pfam" id="PF00126">
    <property type="entry name" value="HTH_1"/>
    <property type="match status" value="1"/>
</dbReference>
<dbReference type="Gene3D" id="1.10.10.10">
    <property type="entry name" value="Winged helix-like DNA-binding domain superfamily/Winged helix DNA-binding domain"/>
    <property type="match status" value="1"/>
</dbReference>
<comment type="caution">
    <text evidence="6">The sequence shown here is derived from an EMBL/GenBank/DDBJ whole genome shotgun (WGS) entry which is preliminary data.</text>
</comment>
<dbReference type="InterPro" id="IPR000847">
    <property type="entry name" value="LysR_HTH_N"/>
</dbReference>
<dbReference type="GeneID" id="68872797"/>
<dbReference type="GO" id="GO:0003677">
    <property type="term" value="F:DNA binding"/>
    <property type="evidence" value="ECO:0007669"/>
    <property type="project" value="UniProtKB-KW"/>
</dbReference>
<dbReference type="Pfam" id="PF03466">
    <property type="entry name" value="LysR_substrate"/>
    <property type="match status" value="1"/>
</dbReference>
<dbReference type="GO" id="GO:0005829">
    <property type="term" value="C:cytosol"/>
    <property type="evidence" value="ECO:0007669"/>
    <property type="project" value="TreeGrafter"/>
</dbReference>
<dbReference type="PRINTS" id="PR00039">
    <property type="entry name" value="HTHLYSR"/>
</dbReference>
<dbReference type="SUPFAM" id="SSF46785">
    <property type="entry name" value="Winged helix' DNA-binding domain"/>
    <property type="match status" value="1"/>
</dbReference>
<dbReference type="AlphaFoldDB" id="A0A073IWY5"/>
<keyword evidence="4" id="KW-0804">Transcription</keyword>
<evidence type="ECO:0000256" key="2">
    <source>
        <dbReference type="ARBA" id="ARBA00023015"/>
    </source>
</evidence>
<dbReference type="InterPro" id="IPR036390">
    <property type="entry name" value="WH_DNA-bd_sf"/>
</dbReference>
<dbReference type="SUPFAM" id="SSF53850">
    <property type="entry name" value="Periplasmic binding protein-like II"/>
    <property type="match status" value="1"/>
</dbReference>
<feature type="domain" description="HTH lysR-type" evidence="5">
    <location>
        <begin position="8"/>
        <end position="65"/>
    </location>
</feature>
<dbReference type="OrthoDB" id="9803030at2"/>
<evidence type="ECO:0000313" key="6">
    <source>
        <dbReference type="EMBL" id="KEJ94284.1"/>
    </source>
</evidence>
<dbReference type="PROSITE" id="PS50931">
    <property type="entry name" value="HTH_LYSR"/>
    <property type="match status" value="1"/>
</dbReference>
<protein>
    <recommendedName>
        <fullName evidence="5">HTH lysR-type domain-containing protein</fullName>
    </recommendedName>
</protein>
<dbReference type="PANTHER" id="PTHR30419:SF8">
    <property type="entry name" value="NITROGEN ASSIMILATION TRANSCRIPTIONAL ACTIVATOR-RELATED"/>
    <property type="match status" value="1"/>
</dbReference>
<sequence>MQDLTSRLQWRHLRLIHAIDEHGQLSVAAQRLSITQPAASRMLAEVEAMVGQPLFARTPKGMVPTDIARVLIRHAGALLRGLADTVDEVTAFGAGRTGTVRVGSVTGAAIAYVVPAIQRLKQDVEGAEVYVGVGPSDTLMQDMLDGEYDFVLARVPTDLDPRAFDIMDWRNEKAEFLIRAGHPLTRIARPSITDLAGYGWVAQATGTPMRRAVEEAFIAHNVPLPDDVVTTTSLLVMIAYLQTSDLISPVSSEVGDLVRSSGVGGIQAIAVREPMVISPYHLIQRKSVMLSPLAQRLRNLVVDGLSKPLA</sequence>
<gene>
    <name evidence="6" type="ORF">SUH3_07155</name>
</gene>
<comment type="similarity">
    <text evidence="1">Belongs to the LysR transcriptional regulatory family.</text>
</comment>
<keyword evidence="3" id="KW-0238">DNA-binding</keyword>
<organism evidence="6 7">
    <name type="scientific">Pseudosulfitobacter pseudonitzschiae</name>
    <dbReference type="NCBI Taxonomy" id="1402135"/>
    <lineage>
        <taxon>Bacteria</taxon>
        <taxon>Pseudomonadati</taxon>
        <taxon>Pseudomonadota</taxon>
        <taxon>Alphaproteobacteria</taxon>
        <taxon>Rhodobacterales</taxon>
        <taxon>Roseobacteraceae</taxon>
        <taxon>Pseudosulfitobacter</taxon>
    </lineage>
</organism>
<evidence type="ECO:0000256" key="3">
    <source>
        <dbReference type="ARBA" id="ARBA00023125"/>
    </source>
</evidence>
<name>A0A073IWY5_9RHOB</name>